<evidence type="ECO:0008006" key="4">
    <source>
        <dbReference type="Google" id="ProtNLM"/>
    </source>
</evidence>
<evidence type="ECO:0000313" key="1">
    <source>
        <dbReference type="EMBL" id="VFJ48110.1"/>
    </source>
</evidence>
<proteinExistence type="predicted"/>
<organism evidence="2">
    <name type="scientific">Candidatus Kentrum sp. FM</name>
    <dbReference type="NCBI Taxonomy" id="2126340"/>
    <lineage>
        <taxon>Bacteria</taxon>
        <taxon>Pseudomonadati</taxon>
        <taxon>Pseudomonadota</taxon>
        <taxon>Gammaproteobacteria</taxon>
        <taxon>Candidatus Kentrum</taxon>
    </lineage>
</organism>
<protein>
    <recommendedName>
        <fullName evidence="4">CopG antitoxin of type II toxin-antitoxin system</fullName>
    </recommendedName>
</protein>
<dbReference type="AlphaFoldDB" id="A0A450S9R0"/>
<name>A0A450S9R0_9GAMM</name>
<dbReference type="EMBL" id="CAADFA010000063">
    <property type="protein sequence ID" value="VFJ48771.1"/>
    <property type="molecule type" value="Genomic_DNA"/>
</dbReference>
<evidence type="ECO:0000313" key="3">
    <source>
        <dbReference type="EMBL" id="VFK09434.1"/>
    </source>
</evidence>
<dbReference type="EMBL" id="CAADFL010000105">
    <property type="protein sequence ID" value="VFK09434.1"/>
    <property type="molecule type" value="Genomic_DNA"/>
</dbReference>
<reference evidence="2" key="1">
    <citation type="submission" date="2019-02" db="EMBL/GenBank/DDBJ databases">
        <authorList>
            <person name="Gruber-Vodicka R. H."/>
            <person name="Seah K. B. B."/>
        </authorList>
    </citation>
    <scope>NUCLEOTIDE SEQUENCE</scope>
    <source>
        <strain evidence="1">BECK_BZ163</strain>
        <strain evidence="3">BECK_BZ164</strain>
        <strain evidence="2">BECK_BZ165</strain>
    </source>
</reference>
<sequence length="81" mass="9169">MNDLPETDSISELAAFWQAHDLTDFDDKLEEVPGPVFIRTRQIILPLSTVDATALHVIASQQRISEAELVSRWVHERLQTG</sequence>
<evidence type="ECO:0000313" key="2">
    <source>
        <dbReference type="EMBL" id="VFJ48771.1"/>
    </source>
</evidence>
<dbReference type="EMBL" id="CAADEZ010000055">
    <property type="protein sequence ID" value="VFJ48110.1"/>
    <property type="molecule type" value="Genomic_DNA"/>
</dbReference>
<accession>A0A450S9R0</accession>
<gene>
    <name evidence="1" type="ORF">BECKFM1743A_GA0114220_1005510</name>
    <name evidence="3" type="ORF">BECKFM1743B_GA0114221_101053</name>
    <name evidence="2" type="ORF">BECKFM1743C_GA0114222_1006310</name>
</gene>